<dbReference type="PANTHER" id="PTHR22835">
    <property type="entry name" value="ZINC FINGER FYVE DOMAIN CONTAINING PROTEIN"/>
    <property type="match status" value="1"/>
</dbReference>
<dbReference type="InterPro" id="IPR036514">
    <property type="entry name" value="SGNH_hydro_sf"/>
</dbReference>
<dbReference type="CDD" id="cd01846">
    <property type="entry name" value="fatty_acyltransferase_like"/>
    <property type="match status" value="1"/>
</dbReference>
<sequence>MKRHIYAFIGILTLIFCILPAASYSQNTTPFSKIIFFGDSLSDNGNFYSDIFGFMPKSPPYFEGRFSNGPVWPEYVDQYFLEKNQVESVNYAIAGQTAIFHNPTKGYQPYTLTLSLDNYLLRTIFRDRSTTLFILWEGANDYLPGIDNLDELSTNVVNSIKSSIESLIYHGGNNFLVINLPDLSMTPYGQSSTYKDLLHSATLVHNLKLDAAVSEIQESYKNVNIHVYNVNQLLQDFMNNPDAFNQKYGTQISDTKQSCWLGGYTLMAKKVTEEMITRQIEDHLRTRSRSFAATNTNKVDAAALANYIYTTPALMETYKVSENGTTGLSACENPDNHIFWDRIHPTAPVHKIISKNIIEFINQNYQPGQSPAEQNPV</sequence>
<keyword evidence="2" id="KW-0808">Transferase</keyword>
<dbReference type="Pfam" id="PF00657">
    <property type="entry name" value="Lipase_GDSL"/>
    <property type="match status" value="1"/>
</dbReference>
<dbReference type="RefSeq" id="WP_172622797.1">
    <property type="nucleotide sequence ID" value="NZ_LR699119.1"/>
</dbReference>
<dbReference type="GO" id="GO:0016746">
    <property type="term" value="F:acyltransferase activity"/>
    <property type="evidence" value="ECO:0007669"/>
    <property type="project" value="UniProtKB-KW"/>
</dbReference>
<dbReference type="AlphaFoldDB" id="A0A5E4PHD4"/>
<evidence type="ECO:0000313" key="2">
    <source>
        <dbReference type="EMBL" id="VVC76440.1"/>
    </source>
</evidence>
<dbReference type="InterPro" id="IPR001087">
    <property type="entry name" value="GDSL"/>
</dbReference>
<dbReference type="EMBL" id="LR699119">
    <property type="protein sequence ID" value="VVC76440.1"/>
    <property type="molecule type" value="Genomic_DNA"/>
</dbReference>
<dbReference type="Gene3D" id="3.40.50.1110">
    <property type="entry name" value="SGNH hydrolase"/>
    <property type="match status" value="1"/>
</dbReference>
<evidence type="ECO:0000313" key="3">
    <source>
        <dbReference type="Proteomes" id="UP000324194"/>
    </source>
</evidence>
<proteinExistence type="inferred from homology"/>
<dbReference type="GO" id="GO:0016788">
    <property type="term" value="F:hydrolase activity, acting on ester bonds"/>
    <property type="evidence" value="ECO:0007669"/>
    <property type="project" value="InterPro"/>
</dbReference>
<reference evidence="2 3" key="1">
    <citation type="submission" date="2019-08" db="EMBL/GenBank/DDBJ databases">
        <authorList>
            <person name="Guy L."/>
        </authorList>
    </citation>
    <scope>NUCLEOTIDE SEQUENCE [LARGE SCALE GENOMIC DNA]</scope>
    <source>
        <strain evidence="2 3">SGT-108</strain>
    </source>
</reference>
<comment type="similarity">
    <text evidence="1">Belongs to the 'GDSL' lipolytic enzyme family.</text>
</comment>
<accession>A0A5E4PHD4</accession>
<protein>
    <submittedName>
        <fullName evidence="2">Phosphatidylcholine-sterol acyltransferase</fullName>
    </submittedName>
</protein>
<dbReference type="KEGG" id="asip:AQUSIP_17530"/>
<dbReference type="SUPFAM" id="SSF52266">
    <property type="entry name" value="SGNH hydrolase"/>
    <property type="match status" value="1"/>
</dbReference>
<gene>
    <name evidence="2" type="ORF">AQUSIP_17530</name>
</gene>
<dbReference type="Proteomes" id="UP000324194">
    <property type="component" value="Chromosome 1"/>
</dbReference>
<evidence type="ECO:0000256" key="1">
    <source>
        <dbReference type="ARBA" id="ARBA00008668"/>
    </source>
</evidence>
<name>A0A5E4PHD4_9COXI</name>
<dbReference type="PANTHER" id="PTHR22835:SF659">
    <property type="entry name" value="GDSL LIPASE_ACYLHYDROLASE, PUTATIVE (AFU_ORTHOLOGUE AFUA_2G00510)-RELATED"/>
    <property type="match status" value="1"/>
</dbReference>
<keyword evidence="3" id="KW-1185">Reference proteome</keyword>
<keyword evidence="2" id="KW-0012">Acyltransferase</keyword>
<organism evidence="2 3">
    <name type="scientific">Aquicella siphonis</name>
    <dbReference type="NCBI Taxonomy" id="254247"/>
    <lineage>
        <taxon>Bacteria</taxon>
        <taxon>Pseudomonadati</taxon>
        <taxon>Pseudomonadota</taxon>
        <taxon>Gammaproteobacteria</taxon>
        <taxon>Legionellales</taxon>
        <taxon>Coxiellaceae</taxon>
        <taxon>Aquicella</taxon>
    </lineage>
</organism>